<feature type="coiled-coil region" evidence="1">
    <location>
        <begin position="84"/>
        <end position="125"/>
    </location>
</feature>
<evidence type="ECO:0000256" key="1">
    <source>
        <dbReference type="SAM" id="Coils"/>
    </source>
</evidence>
<organism evidence="2 3">
    <name type="scientific">Neocallimastix californiae</name>
    <dbReference type="NCBI Taxonomy" id="1754190"/>
    <lineage>
        <taxon>Eukaryota</taxon>
        <taxon>Fungi</taxon>
        <taxon>Fungi incertae sedis</taxon>
        <taxon>Chytridiomycota</taxon>
        <taxon>Chytridiomycota incertae sedis</taxon>
        <taxon>Neocallimastigomycetes</taxon>
        <taxon>Neocallimastigales</taxon>
        <taxon>Neocallimastigaceae</taxon>
        <taxon>Neocallimastix</taxon>
    </lineage>
</organism>
<dbReference type="SUPFAM" id="SSF90257">
    <property type="entry name" value="Myosin rod fragments"/>
    <property type="match status" value="1"/>
</dbReference>
<evidence type="ECO:0000313" key="2">
    <source>
        <dbReference type="EMBL" id="ORY45406.1"/>
    </source>
</evidence>
<dbReference type="EMBL" id="MCOG01000111">
    <property type="protein sequence ID" value="ORY45406.1"/>
    <property type="molecule type" value="Genomic_DNA"/>
</dbReference>
<reference evidence="2 3" key="1">
    <citation type="submission" date="2016-08" db="EMBL/GenBank/DDBJ databases">
        <title>A Parts List for Fungal Cellulosomes Revealed by Comparative Genomics.</title>
        <authorList>
            <consortium name="DOE Joint Genome Institute"/>
            <person name="Haitjema C.H."/>
            <person name="Gilmore S.P."/>
            <person name="Henske J.K."/>
            <person name="Solomon K.V."/>
            <person name="De Groot R."/>
            <person name="Kuo A."/>
            <person name="Mondo S.J."/>
            <person name="Salamov A.A."/>
            <person name="Labutti K."/>
            <person name="Zhao Z."/>
            <person name="Chiniquy J."/>
            <person name="Barry K."/>
            <person name="Brewer H.M."/>
            <person name="Purvine S.O."/>
            <person name="Wright A.T."/>
            <person name="Boxma B."/>
            <person name="Van Alen T."/>
            <person name="Hackstein J.H."/>
            <person name="Baker S.E."/>
            <person name="Grigoriev I.V."/>
            <person name="O'Malley M.A."/>
        </authorList>
    </citation>
    <scope>NUCLEOTIDE SEQUENCE [LARGE SCALE GENOMIC DNA]</scope>
    <source>
        <strain evidence="2 3">G1</strain>
    </source>
</reference>
<dbReference type="AlphaFoldDB" id="A0A1Y2CEQ0"/>
<feature type="coiled-coil region" evidence="1">
    <location>
        <begin position="154"/>
        <end position="181"/>
    </location>
</feature>
<comment type="caution">
    <text evidence="2">The sequence shown here is derived from an EMBL/GenBank/DDBJ whole genome shotgun (WGS) entry which is preliminary data.</text>
</comment>
<gene>
    <name evidence="2" type="ORF">LY90DRAFT_19939</name>
</gene>
<name>A0A1Y2CEQ0_9FUNG</name>
<sequence length="202" mass="23823">MESIKGVNLIELVKKLSSVVDYYQKKYPTELNANPNINSYPNPNPNPKYSNIKVSIEDELKEKNSCKNTFSISEDFLNITTPIFKVYEDKINQSKEQIDKLNSELKKMEKNSNNLLKENMKKSKEINDVISKYKELGNEMHNLSSKSYELEKKNSIMEDQYNKAKNIIESIERELEKRNDTITEYEVYYNYIIIIINSFYIE</sequence>
<keyword evidence="1" id="KW-0175">Coiled coil</keyword>
<dbReference type="Gene3D" id="1.20.5.170">
    <property type="match status" value="1"/>
</dbReference>
<accession>A0A1Y2CEQ0</accession>
<dbReference type="Proteomes" id="UP000193920">
    <property type="component" value="Unassembled WGS sequence"/>
</dbReference>
<protein>
    <submittedName>
        <fullName evidence="2">Uncharacterized protein</fullName>
    </submittedName>
</protein>
<evidence type="ECO:0000313" key="3">
    <source>
        <dbReference type="Proteomes" id="UP000193920"/>
    </source>
</evidence>
<proteinExistence type="predicted"/>
<keyword evidence="3" id="KW-1185">Reference proteome</keyword>
<dbReference type="OrthoDB" id="2156400at2759"/>